<keyword evidence="4 13" id="KW-0963">Cytoplasm</keyword>
<evidence type="ECO:0000256" key="10">
    <source>
        <dbReference type="ARBA" id="ARBA00022917"/>
    </source>
</evidence>
<dbReference type="Pfam" id="PF01409">
    <property type="entry name" value="tRNA-synt_2d"/>
    <property type="match status" value="1"/>
</dbReference>
<protein>
    <recommendedName>
        <fullName evidence="13">Phenylalanine--tRNA ligase alpha subunit</fullName>
        <ecNumber evidence="13">6.1.1.20</ecNumber>
    </recommendedName>
    <alternativeName>
        <fullName evidence="13">Phenylalanyl-tRNA synthetase alpha subunit</fullName>
        <shortName evidence="13">PheRS</shortName>
    </alternativeName>
</protein>
<evidence type="ECO:0000256" key="8">
    <source>
        <dbReference type="ARBA" id="ARBA00022840"/>
    </source>
</evidence>
<name>A0AA45WTD1_9CLOT</name>
<dbReference type="PROSITE" id="PS50862">
    <property type="entry name" value="AA_TRNA_LIGASE_II"/>
    <property type="match status" value="1"/>
</dbReference>
<feature type="binding site" evidence="13">
    <location>
        <position position="254"/>
    </location>
    <ligand>
        <name>Mg(2+)</name>
        <dbReference type="ChEBI" id="CHEBI:18420"/>
        <note>shared with beta subunit</note>
    </ligand>
</feature>
<keyword evidence="5 13" id="KW-0436">Ligase</keyword>
<evidence type="ECO:0000256" key="5">
    <source>
        <dbReference type="ARBA" id="ARBA00022598"/>
    </source>
</evidence>
<dbReference type="InterPro" id="IPR004529">
    <property type="entry name" value="Phe-tRNA-synth_IIc_asu"/>
</dbReference>
<dbReference type="GO" id="GO:0000287">
    <property type="term" value="F:magnesium ion binding"/>
    <property type="evidence" value="ECO:0007669"/>
    <property type="project" value="UniProtKB-UniRule"/>
</dbReference>
<evidence type="ECO:0000256" key="14">
    <source>
        <dbReference type="SAM" id="Coils"/>
    </source>
</evidence>
<dbReference type="InterPro" id="IPR010978">
    <property type="entry name" value="tRNA-bd_arm"/>
</dbReference>
<dbReference type="SUPFAM" id="SSF46589">
    <property type="entry name" value="tRNA-binding arm"/>
    <property type="match status" value="1"/>
</dbReference>
<comment type="catalytic activity">
    <reaction evidence="12 13">
        <text>tRNA(Phe) + L-phenylalanine + ATP = L-phenylalanyl-tRNA(Phe) + AMP + diphosphate + H(+)</text>
        <dbReference type="Rhea" id="RHEA:19413"/>
        <dbReference type="Rhea" id="RHEA-COMP:9668"/>
        <dbReference type="Rhea" id="RHEA-COMP:9699"/>
        <dbReference type="ChEBI" id="CHEBI:15378"/>
        <dbReference type="ChEBI" id="CHEBI:30616"/>
        <dbReference type="ChEBI" id="CHEBI:33019"/>
        <dbReference type="ChEBI" id="CHEBI:58095"/>
        <dbReference type="ChEBI" id="CHEBI:78442"/>
        <dbReference type="ChEBI" id="CHEBI:78531"/>
        <dbReference type="ChEBI" id="CHEBI:456215"/>
        <dbReference type="EC" id="6.1.1.20"/>
    </reaction>
</comment>
<reference evidence="16" key="1">
    <citation type="submission" date="2017-05" db="EMBL/GenBank/DDBJ databases">
        <authorList>
            <person name="Varghese N."/>
            <person name="Submissions S."/>
        </authorList>
    </citation>
    <scope>NUCLEOTIDE SEQUENCE</scope>
    <source>
        <strain evidence="16">Su22</strain>
    </source>
</reference>
<dbReference type="InterPro" id="IPR006195">
    <property type="entry name" value="aa-tRNA-synth_II"/>
</dbReference>
<dbReference type="InterPro" id="IPR002319">
    <property type="entry name" value="Phenylalanyl-tRNA_Synthase"/>
</dbReference>
<comment type="subcellular location">
    <subcellularLocation>
        <location evidence="1 13">Cytoplasm</location>
    </subcellularLocation>
</comment>
<dbReference type="AlphaFoldDB" id="A0AA45WTD1"/>
<dbReference type="InterPro" id="IPR004188">
    <property type="entry name" value="Phe-tRNA_ligase_II_N"/>
</dbReference>
<organism evidence="16 17">
    <name type="scientific">Anoxynatronum buryatiense</name>
    <dbReference type="NCBI Taxonomy" id="489973"/>
    <lineage>
        <taxon>Bacteria</taxon>
        <taxon>Bacillati</taxon>
        <taxon>Bacillota</taxon>
        <taxon>Clostridia</taxon>
        <taxon>Eubacteriales</taxon>
        <taxon>Clostridiaceae</taxon>
        <taxon>Anoxynatronum</taxon>
    </lineage>
</organism>
<evidence type="ECO:0000256" key="3">
    <source>
        <dbReference type="ARBA" id="ARBA00011209"/>
    </source>
</evidence>
<keyword evidence="10 13" id="KW-0648">Protein biosynthesis</keyword>
<proteinExistence type="inferred from homology"/>
<keyword evidence="6 13" id="KW-0479">Metal-binding</keyword>
<dbReference type="Gene3D" id="3.30.930.10">
    <property type="entry name" value="Bira Bifunctional Protein, Domain 2"/>
    <property type="match status" value="1"/>
</dbReference>
<dbReference type="Pfam" id="PF02912">
    <property type="entry name" value="Phe_tRNA-synt_N"/>
    <property type="match status" value="1"/>
</dbReference>
<feature type="domain" description="Aminoacyl-transfer RNA synthetases class-II family profile" evidence="15">
    <location>
        <begin position="117"/>
        <end position="317"/>
    </location>
</feature>
<keyword evidence="14" id="KW-0175">Coiled coil</keyword>
<dbReference type="PANTHER" id="PTHR11538:SF41">
    <property type="entry name" value="PHENYLALANINE--TRNA LIGASE, MITOCHONDRIAL"/>
    <property type="match status" value="1"/>
</dbReference>
<comment type="subunit">
    <text evidence="3 13">Tetramer of two alpha and two beta subunits.</text>
</comment>
<evidence type="ECO:0000259" key="15">
    <source>
        <dbReference type="PROSITE" id="PS50862"/>
    </source>
</evidence>
<accession>A0AA45WTD1</accession>
<keyword evidence="9 13" id="KW-0460">Magnesium</keyword>
<sequence>MEKNLKQLEIEAREVLQAARDAKELENLRVKYLGKKGSLTELLRSMGSLPKEERPRMGQVANEVREAVEAAMNAARDRIGRLEMEARIARETIDITMPGKVFSQGTKHPLTQTLDELKEVFIGMGFTVAEGPEVETVVNNFDMLNAPANHPSREMTDTFYINEQVILRPQTSPVQVRVMKSTKPPIRIIAPGRCFRNDTPDATHSPMFNQLEGLVVDKGSTLGDLKGSLEIFARHLFGEHTQIKFRPHYFPFTEPSAEVDVTCFKCQGEGCSVCKGSGWIELLGAGMVHPNVLRNCGIDPETYSGWAFGMGIDRIAMQKYGIDDIRLLYENDLRFLSQF</sequence>
<comment type="similarity">
    <text evidence="2 13">Belongs to the class-II aminoacyl-tRNA synthetase family. Phe-tRNA synthetase alpha subunit type 1 subfamily.</text>
</comment>
<evidence type="ECO:0000256" key="2">
    <source>
        <dbReference type="ARBA" id="ARBA00010207"/>
    </source>
</evidence>
<dbReference type="FunFam" id="3.30.930.10:FF:000003">
    <property type="entry name" value="Phenylalanine--tRNA ligase alpha subunit"/>
    <property type="match status" value="1"/>
</dbReference>
<evidence type="ECO:0000313" key="16">
    <source>
        <dbReference type="EMBL" id="SMP40693.1"/>
    </source>
</evidence>
<dbReference type="GO" id="GO:0006432">
    <property type="term" value="P:phenylalanyl-tRNA aminoacylation"/>
    <property type="evidence" value="ECO:0007669"/>
    <property type="project" value="UniProtKB-UniRule"/>
</dbReference>
<evidence type="ECO:0000256" key="4">
    <source>
        <dbReference type="ARBA" id="ARBA00022490"/>
    </source>
</evidence>
<dbReference type="GO" id="GO:0140096">
    <property type="term" value="F:catalytic activity, acting on a protein"/>
    <property type="evidence" value="ECO:0007669"/>
    <property type="project" value="UniProtKB-ARBA"/>
</dbReference>
<feature type="coiled-coil region" evidence="14">
    <location>
        <begin position="65"/>
        <end position="92"/>
    </location>
</feature>
<dbReference type="InterPro" id="IPR045864">
    <property type="entry name" value="aa-tRNA-synth_II/BPL/LPL"/>
</dbReference>
<dbReference type="GO" id="GO:0000049">
    <property type="term" value="F:tRNA binding"/>
    <property type="evidence" value="ECO:0007669"/>
    <property type="project" value="InterPro"/>
</dbReference>
<dbReference type="EMBL" id="FXUF01000001">
    <property type="protein sequence ID" value="SMP40693.1"/>
    <property type="molecule type" value="Genomic_DNA"/>
</dbReference>
<dbReference type="RefSeq" id="WP_283407761.1">
    <property type="nucleotide sequence ID" value="NZ_FXUF01000001.1"/>
</dbReference>
<evidence type="ECO:0000256" key="6">
    <source>
        <dbReference type="ARBA" id="ARBA00022723"/>
    </source>
</evidence>
<comment type="cofactor">
    <cofactor evidence="13">
        <name>Mg(2+)</name>
        <dbReference type="ChEBI" id="CHEBI:18420"/>
    </cofactor>
    <text evidence="13">Binds 2 magnesium ions per tetramer.</text>
</comment>
<evidence type="ECO:0000256" key="11">
    <source>
        <dbReference type="ARBA" id="ARBA00023146"/>
    </source>
</evidence>
<dbReference type="GO" id="GO:0005737">
    <property type="term" value="C:cytoplasm"/>
    <property type="evidence" value="ECO:0007669"/>
    <property type="project" value="UniProtKB-SubCell"/>
</dbReference>
<dbReference type="InterPro" id="IPR022911">
    <property type="entry name" value="Phe_tRNA_ligase_alpha1_bac"/>
</dbReference>
<keyword evidence="7 13" id="KW-0547">Nucleotide-binding</keyword>
<dbReference type="GO" id="GO:0016740">
    <property type="term" value="F:transferase activity"/>
    <property type="evidence" value="ECO:0007669"/>
    <property type="project" value="UniProtKB-ARBA"/>
</dbReference>
<keyword evidence="17" id="KW-1185">Reference proteome</keyword>
<dbReference type="HAMAP" id="MF_00281">
    <property type="entry name" value="Phe_tRNA_synth_alpha1"/>
    <property type="match status" value="1"/>
</dbReference>
<evidence type="ECO:0000256" key="13">
    <source>
        <dbReference type="HAMAP-Rule" id="MF_00281"/>
    </source>
</evidence>
<gene>
    <name evidence="13" type="primary">pheS</name>
    <name evidence="16" type="ORF">SAMN06296020_101416</name>
</gene>
<evidence type="ECO:0000256" key="12">
    <source>
        <dbReference type="ARBA" id="ARBA00049255"/>
    </source>
</evidence>
<dbReference type="EC" id="6.1.1.20" evidence="13"/>
<evidence type="ECO:0000256" key="9">
    <source>
        <dbReference type="ARBA" id="ARBA00022842"/>
    </source>
</evidence>
<dbReference type="Proteomes" id="UP001158066">
    <property type="component" value="Unassembled WGS sequence"/>
</dbReference>
<evidence type="ECO:0000313" key="17">
    <source>
        <dbReference type="Proteomes" id="UP001158066"/>
    </source>
</evidence>
<comment type="caution">
    <text evidence="16">The sequence shown here is derived from an EMBL/GenBank/DDBJ whole genome shotgun (WGS) entry which is preliminary data.</text>
</comment>
<evidence type="ECO:0000256" key="1">
    <source>
        <dbReference type="ARBA" id="ARBA00004496"/>
    </source>
</evidence>
<evidence type="ECO:0000256" key="7">
    <source>
        <dbReference type="ARBA" id="ARBA00022741"/>
    </source>
</evidence>
<dbReference type="CDD" id="cd00496">
    <property type="entry name" value="PheRS_alpha_core"/>
    <property type="match status" value="1"/>
</dbReference>
<dbReference type="GO" id="GO:0005524">
    <property type="term" value="F:ATP binding"/>
    <property type="evidence" value="ECO:0007669"/>
    <property type="project" value="UniProtKB-UniRule"/>
</dbReference>
<keyword evidence="8 13" id="KW-0067">ATP-binding</keyword>
<dbReference type="NCBIfam" id="TIGR00468">
    <property type="entry name" value="pheS"/>
    <property type="match status" value="1"/>
</dbReference>
<dbReference type="PANTHER" id="PTHR11538">
    <property type="entry name" value="PHENYLALANYL-TRNA SYNTHETASE"/>
    <property type="match status" value="1"/>
</dbReference>
<keyword evidence="11 13" id="KW-0030">Aminoacyl-tRNA synthetase</keyword>
<dbReference type="SUPFAM" id="SSF55681">
    <property type="entry name" value="Class II aaRS and biotin synthetases"/>
    <property type="match status" value="1"/>
</dbReference>
<dbReference type="GO" id="GO:0004826">
    <property type="term" value="F:phenylalanine-tRNA ligase activity"/>
    <property type="evidence" value="ECO:0007669"/>
    <property type="project" value="UniProtKB-UniRule"/>
</dbReference>